<dbReference type="EMBL" id="JAUESC010000384">
    <property type="protein sequence ID" value="KAK0583188.1"/>
    <property type="molecule type" value="Genomic_DNA"/>
</dbReference>
<evidence type="ECO:0000259" key="2">
    <source>
        <dbReference type="Pfam" id="PF14303"/>
    </source>
</evidence>
<feature type="region of interest" description="Disordered" evidence="1">
    <location>
        <begin position="22"/>
        <end position="58"/>
    </location>
</feature>
<evidence type="ECO:0000256" key="1">
    <source>
        <dbReference type="SAM" id="MobiDB-lite"/>
    </source>
</evidence>
<keyword evidence="4" id="KW-1185">Reference proteome</keyword>
<feature type="domain" description="No apical meristem-associated C-terminal" evidence="2">
    <location>
        <begin position="105"/>
        <end position="297"/>
    </location>
</feature>
<reference evidence="3" key="2">
    <citation type="submission" date="2023-06" db="EMBL/GenBank/DDBJ databases">
        <authorList>
            <person name="Swenson N.G."/>
            <person name="Wegrzyn J.L."/>
            <person name="Mcevoy S.L."/>
        </authorList>
    </citation>
    <scope>NUCLEOTIDE SEQUENCE</scope>
    <source>
        <strain evidence="3">NS2018</strain>
        <tissue evidence="3">Leaf</tissue>
    </source>
</reference>
<organism evidence="3 4">
    <name type="scientific">Acer saccharum</name>
    <name type="common">Sugar maple</name>
    <dbReference type="NCBI Taxonomy" id="4024"/>
    <lineage>
        <taxon>Eukaryota</taxon>
        <taxon>Viridiplantae</taxon>
        <taxon>Streptophyta</taxon>
        <taxon>Embryophyta</taxon>
        <taxon>Tracheophyta</taxon>
        <taxon>Spermatophyta</taxon>
        <taxon>Magnoliopsida</taxon>
        <taxon>eudicotyledons</taxon>
        <taxon>Gunneridae</taxon>
        <taxon>Pentapetalae</taxon>
        <taxon>rosids</taxon>
        <taxon>malvids</taxon>
        <taxon>Sapindales</taxon>
        <taxon>Sapindaceae</taxon>
        <taxon>Hippocastanoideae</taxon>
        <taxon>Acereae</taxon>
        <taxon>Acer</taxon>
    </lineage>
</organism>
<feature type="compositionally biased region" description="Polar residues" evidence="1">
    <location>
        <begin position="138"/>
        <end position="150"/>
    </location>
</feature>
<name>A0AA39S106_ACESA</name>
<evidence type="ECO:0000313" key="3">
    <source>
        <dbReference type="EMBL" id="KAK0583188.1"/>
    </source>
</evidence>
<reference evidence="3" key="1">
    <citation type="journal article" date="2022" name="Plant J.">
        <title>Strategies of tolerance reflected in two North American maple genomes.</title>
        <authorList>
            <person name="McEvoy S.L."/>
            <person name="Sezen U.U."/>
            <person name="Trouern-Trend A."/>
            <person name="McMahon S.M."/>
            <person name="Schaberg P.G."/>
            <person name="Yang J."/>
            <person name="Wegrzyn J.L."/>
            <person name="Swenson N.G."/>
        </authorList>
    </citation>
    <scope>NUCLEOTIDE SEQUENCE</scope>
    <source>
        <strain evidence="3">NS2018</strain>
    </source>
</reference>
<feature type="compositionally biased region" description="Polar residues" evidence="1">
    <location>
        <begin position="164"/>
        <end position="178"/>
    </location>
</feature>
<protein>
    <recommendedName>
        <fullName evidence="2">No apical meristem-associated C-terminal domain-containing protein</fullName>
    </recommendedName>
</protein>
<dbReference type="Proteomes" id="UP001168877">
    <property type="component" value="Unassembled WGS sequence"/>
</dbReference>
<comment type="caution">
    <text evidence="3">The sequence shown here is derived from an EMBL/GenBank/DDBJ whole genome shotgun (WGS) entry which is preliminary data.</text>
</comment>
<dbReference type="AlphaFoldDB" id="A0AA39S106"/>
<feature type="region of interest" description="Disordered" evidence="1">
    <location>
        <begin position="133"/>
        <end position="199"/>
    </location>
</feature>
<sequence>MDNNSYYNYEYESSHDYTQNAYIPPYGYTPTDGTSSFNPTPPFTTNELPLTPEDNTPVQQNLSSARQRNTRESCKNWQSHEDEALCKAWLHEIAAKHIFQETHGKPFGLEACWAIVKDTAKWYHYVEGVKGRQHKGDTNNYPFDLNSENSGADECMRTPDGRPSPSSVNLSDDGSPFSQFEGLERPPGRKASKARKQKAKPYNVNLLSEDILGYEARSNELYERDVALKAAAEERKRNFVREMEEKKLEFTGKDLAEREKQRIVDEKNFESKIMFCDPNSLPSPEARIWLIQQQRDIIRKNGGGGGGCSDSRS</sequence>
<gene>
    <name evidence="3" type="ORF">LWI29_034429</name>
</gene>
<proteinExistence type="predicted"/>
<accession>A0AA39S106</accession>
<feature type="compositionally biased region" description="Low complexity" evidence="1">
    <location>
        <begin position="34"/>
        <end position="53"/>
    </location>
</feature>
<dbReference type="Pfam" id="PF14303">
    <property type="entry name" value="NAM-associated"/>
    <property type="match status" value="1"/>
</dbReference>
<dbReference type="PANTHER" id="PTHR45125">
    <property type="entry name" value="F21J9.4-RELATED"/>
    <property type="match status" value="1"/>
</dbReference>
<evidence type="ECO:0000313" key="4">
    <source>
        <dbReference type="Proteomes" id="UP001168877"/>
    </source>
</evidence>
<dbReference type="InterPro" id="IPR029466">
    <property type="entry name" value="NAM-associated_C"/>
</dbReference>
<feature type="compositionally biased region" description="Basic residues" evidence="1">
    <location>
        <begin position="188"/>
        <end position="199"/>
    </location>
</feature>